<evidence type="ECO:0000259" key="2">
    <source>
        <dbReference type="PROSITE" id="PS50878"/>
    </source>
</evidence>
<gene>
    <name evidence="3" type="ORF">EGW08_003092</name>
</gene>
<dbReference type="OrthoDB" id="9985837at2759"/>
<feature type="compositionally biased region" description="Acidic residues" evidence="1">
    <location>
        <begin position="88"/>
        <end position="97"/>
    </location>
</feature>
<dbReference type="PANTHER" id="PTHR47027">
    <property type="entry name" value="REVERSE TRANSCRIPTASE DOMAIN-CONTAINING PROTEIN"/>
    <property type="match status" value="1"/>
</dbReference>
<dbReference type="SUPFAM" id="SSF56672">
    <property type="entry name" value="DNA/RNA polymerases"/>
    <property type="match status" value="1"/>
</dbReference>
<dbReference type="PROSITE" id="PS50878">
    <property type="entry name" value="RT_POL"/>
    <property type="match status" value="1"/>
</dbReference>
<dbReference type="Proteomes" id="UP000271974">
    <property type="component" value="Unassembled WGS sequence"/>
</dbReference>
<evidence type="ECO:0000256" key="1">
    <source>
        <dbReference type="SAM" id="MobiDB-lite"/>
    </source>
</evidence>
<feature type="compositionally biased region" description="Polar residues" evidence="1">
    <location>
        <begin position="125"/>
        <end position="136"/>
    </location>
</feature>
<proteinExistence type="predicted"/>
<comment type="caution">
    <text evidence="3">The sequence shown here is derived from an EMBL/GenBank/DDBJ whole genome shotgun (WGS) entry which is preliminary data.</text>
</comment>
<name>A0A433U5M4_ELYCH</name>
<dbReference type="InterPro" id="IPR029526">
    <property type="entry name" value="PGBD"/>
</dbReference>
<dbReference type="InterPro" id="IPR000477">
    <property type="entry name" value="RT_dom"/>
</dbReference>
<accession>A0A433U5M4</accession>
<keyword evidence="4" id="KW-1185">Reference proteome</keyword>
<evidence type="ECO:0000313" key="4">
    <source>
        <dbReference type="Proteomes" id="UP000271974"/>
    </source>
</evidence>
<dbReference type="PANTHER" id="PTHR47027:SF8">
    <property type="entry name" value="RIBONUCLEASE H"/>
    <property type="match status" value="1"/>
</dbReference>
<dbReference type="CDD" id="cd01650">
    <property type="entry name" value="RT_nLTR_like"/>
    <property type="match status" value="1"/>
</dbReference>
<feature type="compositionally biased region" description="Acidic residues" evidence="1">
    <location>
        <begin position="109"/>
        <end position="122"/>
    </location>
</feature>
<evidence type="ECO:0000313" key="3">
    <source>
        <dbReference type="EMBL" id="RUS89149.1"/>
    </source>
</evidence>
<dbReference type="EMBL" id="RQTK01000064">
    <property type="protein sequence ID" value="RUS89149.1"/>
    <property type="molecule type" value="Genomic_DNA"/>
</dbReference>
<sequence length="823" mass="93616">MSSSPSDNTETLANLYNSQLGKALDEHAPVKTRTISNRPLQPWIHCFLSLSQEKNPSIHSKIMDPVKFYGKQRRVFVRNVPDLSDASELSDEDDAIDETWKPDDSSTSSDEDEPMANNEDEGTLPGTSQPNGQRQQPWRVRPSQDRPTEEPVFSGAKPSVGPPKQPIAYFRDIMGNDFMKRPDVGASGNIVLRLLQHVPRNVWHQVYFDNYFNSPTLQVTLHKQGIACVGTVRSNRLKGWLRRQLRRNYWTHTSRIIEDSTADGSRPSKAFWGYVKAKCAEPSSVSHLKVEGKLVTDAKGQAEALNIQFQSAFSKAYLFSSEEFEARTGLSLSPVGPTCDTITIHDAGVRKLLKNLKTRKAPGPDKITPKILKELADEISPALTLLYQSSINSGVVPEDWRTAHVTPIFKKGERYKASNYRPISLTSIPGKLLEHIIVHKIMNFAENNNILCREQHGFRRHRSCTSQLLGLVDDISYSRDKGKQVDMLVMDFAKAFDKVSHFDSVKHNELIQAMQETDIDSNDIALISHLYWTQKTKIRIGNELSDDVDIKKGVRQGCVLSPSLFNLYTEYIFREIDTVPGLKINGENINNLKYADDTLLLAESQNDLQNLVTIIEEHSGKYGLLMNVKKTKVMVISKKEPPKAEINVKGKSIEQIDQFVYLGQLITTDGRSDSEIKRRITIAKNAFSKYSQILTNKRVSLPTRLRTMKCFVWSPFLYASETWTLNKSIEKRIDAMEMWMYRRMNRISWKDKVTNKEVLDKVGMQKPELLQLIQRRKLAYYGHIRRHCSIQKRVVEGKVEGKEEAVVACQHTGDIPYTTECSL</sequence>
<protein>
    <recommendedName>
        <fullName evidence="2">Reverse transcriptase domain-containing protein</fullName>
    </recommendedName>
</protein>
<feature type="domain" description="Reverse transcriptase" evidence="2">
    <location>
        <begin position="389"/>
        <end position="666"/>
    </location>
</feature>
<dbReference type="Pfam" id="PF13843">
    <property type="entry name" value="DDE_Tnp_1_7"/>
    <property type="match status" value="1"/>
</dbReference>
<reference evidence="3 4" key="1">
    <citation type="submission" date="2019-01" db="EMBL/GenBank/DDBJ databases">
        <title>A draft genome assembly of the solar-powered sea slug Elysia chlorotica.</title>
        <authorList>
            <person name="Cai H."/>
            <person name="Li Q."/>
            <person name="Fang X."/>
            <person name="Li J."/>
            <person name="Curtis N.E."/>
            <person name="Altenburger A."/>
            <person name="Shibata T."/>
            <person name="Feng M."/>
            <person name="Maeda T."/>
            <person name="Schwartz J.A."/>
            <person name="Shigenobu S."/>
            <person name="Lundholm N."/>
            <person name="Nishiyama T."/>
            <person name="Yang H."/>
            <person name="Hasebe M."/>
            <person name="Li S."/>
            <person name="Pierce S.K."/>
            <person name="Wang J."/>
        </authorList>
    </citation>
    <scope>NUCLEOTIDE SEQUENCE [LARGE SCALE GENOMIC DNA]</scope>
    <source>
        <strain evidence="3">EC2010</strain>
        <tissue evidence="3">Whole organism of an adult</tissue>
    </source>
</reference>
<dbReference type="Pfam" id="PF00078">
    <property type="entry name" value="RVT_1"/>
    <property type="match status" value="1"/>
</dbReference>
<dbReference type="AlphaFoldDB" id="A0A433U5M4"/>
<dbReference type="InterPro" id="IPR043502">
    <property type="entry name" value="DNA/RNA_pol_sf"/>
</dbReference>
<organism evidence="3 4">
    <name type="scientific">Elysia chlorotica</name>
    <name type="common">Eastern emerald elysia</name>
    <name type="synonym">Sea slug</name>
    <dbReference type="NCBI Taxonomy" id="188477"/>
    <lineage>
        <taxon>Eukaryota</taxon>
        <taxon>Metazoa</taxon>
        <taxon>Spiralia</taxon>
        <taxon>Lophotrochozoa</taxon>
        <taxon>Mollusca</taxon>
        <taxon>Gastropoda</taxon>
        <taxon>Heterobranchia</taxon>
        <taxon>Euthyneura</taxon>
        <taxon>Panpulmonata</taxon>
        <taxon>Sacoglossa</taxon>
        <taxon>Placobranchoidea</taxon>
        <taxon>Plakobranchidae</taxon>
        <taxon>Elysia</taxon>
    </lineage>
</organism>
<feature type="region of interest" description="Disordered" evidence="1">
    <location>
        <begin position="85"/>
        <end position="164"/>
    </location>
</feature>